<dbReference type="PROSITE" id="PS01124">
    <property type="entry name" value="HTH_ARAC_FAMILY_2"/>
    <property type="match status" value="1"/>
</dbReference>
<dbReference type="Proteomes" id="UP000584325">
    <property type="component" value="Unassembled WGS sequence"/>
</dbReference>
<protein>
    <submittedName>
        <fullName evidence="3">Helix-turn-helix transcriptional regulator</fullName>
    </submittedName>
</protein>
<organism evidence="2 5">
    <name type="scientific">Pseudoduganella umbonata</name>
    <dbReference type="NCBI Taxonomy" id="864828"/>
    <lineage>
        <taxon>Bacteria</taxon>
        <taxon>Pseudomonadati</taxon>
        <taxon>Pseudomonadota</taxon>
        <taxon>Betaproteobacteria</taxon>
        <taxon>Burkholderiales</taxon>
        <taxon>Oxalobacteraceae</taxon>
        <taxon>Telluria group</taxon>
        <taxon>Pseudoduganella</taxon>
    </lineage>
</organism>
<evidence type="ECO:0000313" key="2">
    <source>
        <dbReference type="EMBL" id="MBB3219845.1"/>
    </source>
</evidence>
<dbReference type="GO" id="GO:0003700">
    <property type="term" value="F:DNA-binding transcription factor activity"/>
    <property type="evidence" value="ECO:0007669"/>
    <property type="project" value="InterPro"/>
</dbReference>
<evidence type="ECO:0000313" key="3">
    <source>
        <dbReference type="EMBL" id="QCP09876.1"/>
    </source>
</evidence>
<dbReference type="GO" id="GO:0043565">
    <property type="term" value="F:sequence-specific DNA binding"/>
    <property type="evidence" value="ECO:0007669"/>
    <property type="project" value="InterPro"/>
</dbReference>
<feature type="domain" description="HTH araC/xylS-type" evidence="1">
    <location>
        <begin position="168"/>
        <end position="245"/>
    </location>
</feature>
<reference evidence="2 5" key="2">
    <citation type="submission" date="2020-08" db="EMBL/GenBank/DDBJ databases">
        <title>Genomic Encyclopedia of Type Strains, Phase III (KMG-III): the genomes of soil and plant-associated and newly described type strains.</title>
        <authorList>
            <person name="Whitman W."/>
        </authorList>
    </citation>
    <scope>NUCLEOTIDE SEQUENCE [LARGE SCALE GENOMIC DNA]</scope>
    <source>
        <strain evidence="2 5">CECT 7753</strain>
    </source>
</reference>
<dbReference type="InterPro" id="IPR018060">
    <property type="entry name" value="HTH_AraC"/>
</dbReference>
<dbReference type="SMART" id="SM00342">
    <property type="entry name" value="HTH_ARAC"/>
    <property type="match status" value="1"/>
</dbReference>
<keyword evidence="4" id="KW-1185">Reference proteome</keyword>
<name>A0A4P8HLQ3_9BURK</name>
<evidence type="ECO:0000313" key="4">
    <source>
        <dbReference type="Proteomes" id="UP000298763"/>
    </source>
</evidence>
<proteinExistence type="predicted"/>
<dbReference type="RefSeq" id="WP_137312762.1">
    <property type="nucleotide sequence ID" value="NZ_CP040017.1"/>
</dbReference>
<sequence length="259" mass="27865">MSLPATGPGGAVRAYFWRDTGAGSPAHLNRFPAAPYCTVTWFLLGTVHDGQSAAAPALDAIVVGGPFTRPATTFSAGRVRAFTVVFFPDAFARLTGLAPAGFADRLVPARDVLPASLMPLLDEVAAAAGDAERIAQVDAFLARRGHAGAASAAPWLRRLLHSVGIDRLCERQVERRIREATGQSLRTLRGAERFETALLDARAAAEGGTLHWASLASAGGFSDQPHLSREWRKLSGTSPADLIERQARDESYWLYRCWK</sequence>
<reference evidence="3 4" key="1">
    <citation type="submission" date="2019-05" db="EMBL/GenBank/DDBJ databases">
        <title>Draft Genome Sequences of Six Type Strains of the Genus Massilia.</title>
        <authorList>
            <person name="Miess H."/>
            <person name="Frediansyhah A."/>
            <person name="Gross H."/>
        </authorList>
    </citation>
    <scope>NUCLEOTIDE SEQUENCE [LARGE SCALE GENOMIC DNA]</scope>
    <source>
        <strain evidence="3 4">DSMZ 26121</strain>
    </source>
</reference>
<dbReference type="AlphaFoldDB" id="A0A4P8HLQ3"/>
<dbReference type="OrthoDB" id="2559672at2"/>
<accession>A0A4P8HLQ3</accession>
<dbReference type="Proteomes" id="UP000298763">
    <property type="component" value="Chromosome"/>
</dbReference>
<gene>
    <name evidence="3" type="ORF">FCL38_05135</name>
    <name evidence="2" type="ORF">FHS02_000632</name>
</gene>
<evidence type="ECO:0000313" key="5">
    <source>
        <dbReference type="Proteomes" id="UP000584325"/>
    </source>
</evidence>
<dbReference type="EMBL" id="CP040017">
    <property type="protein sequence ID" value="QCP09876.1"/>
    <property type="molecule type" value="Genomic_DNA"/>
</dbReference>
<dbReference type="EMBL" id="JACHXS010000001">
    <property type="protein sequence ID" value="MBB3219845.1"/>
    <property type="molecule type" value="Genomic_DNA"/>
</dbReference>
<evidence type="ECO:0000259" key="1">
    <source>
        <dbReference type="PROSITE" id="PS01124"/>
    </source>
</evidence>
<dbReference type="Gene3D" id="1.10.10.60">
    <property type="entry name" value="Homeodomain-like"/>
    <property type="match status" value="1"/>
</dbReference>